<dbReference type="InterPro" id="IPR009057">
    <property type="entry name" value="Homeodomain-like_sf"/>
</dbReference>
<dbReference type="GO" id="GO:0003677">
    <property type="term" value="F:DNA binding"/>
    <property type="evidence" value="ECO:0007669"/>
    <property type="project" value="InterPro"/>
</dbReference>
<dbReference type="AlphaFoldDB" id="A0A0U1LI88"/>
<dbReference type="SMART" id="SM00355">
    <property type="entry name" value="ZnF_C2H2"/>
    <property type="match status" value="3"/>
</dbReference>
<keyword evidence="5" id="KW-1185">Reference proteome</keyword>
<feature type="region of interest" description="Disordered" evidence="2">
    <location>
        <begin position="221"/>
        <end position="246"/>
    </location>
</feature>
<evidence type="ECO:0000313" key="5">
    <source>
        <dbReference type="Proteomes" id="UP000054383"/>
    </source>
</evidence>
<dbReference type="Gene3D" id="3.30.160.60">
    <property type="entry name" value="Classic Zinc Finger"/>
    <property type="match status" value="1"/>
</dbReference>
<dbReference type="STRING" id="28573.A0A0U1LI88"/>
<feature type="compositionally biased region" description="Polar residues" evidence="2">
    <location>
        <begin position="297"/>
        <end position="317"/>
    </location>
</feature>
<dbReference type="OrthoDB" id="5399138at2759"/>
<feature type="domain" description="C2H2-type" evidence="3">
    <location>
        <begin position="382"/>
        <end position="410"/>
    </location>
</feature>
<keyword evidence="1" id="KW-0862">Zinc</keyword>
<dbReference type="GO" id="GO:0008270">
    <property type="term" value="F:zinc ion binding"/>
    <property type="evidence" value="ECO:0007669"/>
    <property type="project" value="UniProtKB-KW"/>
</dbReference>
<dbReference type="CDD" id="cd00086">
    <property type="entry name" value="homeodomain"/>
    <property type="match status" value="1"/>
</dbReference>
<evidence type="ECO:0000256" key="1">
    <source>
        <dbReference type="PROSITE-ProRule" id="PRU00042"/>
    </source>
</evidence>
<proteinExistence type="predicted"/>
<dbReference type="Gene3D" id="1.10.10.60">
    <property type="entry name" value="Homeodomain-like"/>
    <property type="match status" value="1"/>
</dbReference>
<dbReference type="Proteomes" id="UP000054383">
    <property type="component" value="Unassembled WGS sequence"/>
</dbReference>
<keyword evidence="1" id="KW-0863">Zinc-finger</keyword>
<dbReference type="PROSITE" id="PS00028">
    <property type="entry name" value="ZINC_FINGER_C2H2_1"/>
    <property type="match status" value="1"/>
</dbReference>
<dbReference type="InterPro" id="IPR001356">
    <property type="entry name" value="HD"/>
</dbReference>
<evidence type="ECO:0000256" key="2">
    <source>
        <dbReference type="SAM" id="MobiDB-lite"/>
    </source>
</evidence>
<feature type="region of interest" description="Disordered" evidence="2">
    <location>
        <begin position="289"/>
        <end position="366"/>
    </location>
</feature>
<organism evidence="4 5">
    <name type="scientific">Talaromyces islandicus</name>
    <name type="common">Penicillium islandicum</name>
    <dbReference type="NCBI Taxonomy" id="28573"/>
    <lineage>
        <taxon>Eukaryota</taxon>
        <taxon>Fungi</taxon>
        <taxon>Dikarya</taxon>
        <taxon>Ascomycota</taxon>
        <taxon>Pezizomycotina</taxon>
        <taxon>Eurotiomycetes</taxon>
        <taxon>Eurotiomycetidae</taxon>
        <taxon>Eurotiales</taxon>
        <taxon>Trichocomaceae</taxon>
        <taxon>Talaromyces</taxon>
        <taxon>Talaromyces sect. Islandici</taxon>
    </lineage>
</organism>
<feature type="compositionally biased region" description="Basic residues" evidence="2">
    <location>
        <begin position="355"/>
        <end position="364"/>
    </location>
</feature>
<dbReference type="SUPFAM" id="SSF46689">
    <property type="entry name" value="Homeodomain-like"/>
    <property type="match status" value="1"/>
</dbReference>
<reference evidence="4 5" key="1">
    <citation type="submission" date="2015-04" db="EMBL/GenBank/DDBJ databases">
        <authorList>
            <person name="Syromyatnikov M.Y."/>
            <person name="Popov V.N."/>
        </authorList>
    </citation>
    <scope>NUCLEOTIDE SEQUENCE [LARGE SCALE GENOMIC DNA]</scope>
    <source>
        <strain evidence="4">WF-38-12</strain>
    </source>
</reference>
<evidence type="ECO:0000259" key="3">
    <source>
        <dbReference type="PROSITE" id="PS50157"/>
    </source>
</evidence>
<evidence type="ECO:0000313" key="4">
    <source>
        <dbReference type="EMBL" id="CRG82733.1"/>
    </source>
</evidence>
<protein>
    <recommendedName>
        <fullName evidence="3">C2H2-type domain-containing protein</fullName>
    </recommendedName>
</protein>
<dbReference type="PROSITE" id="PS50157">
    <property type="entry name" value="ZINC_FINGER_C2H2_2"/>
    <property type="match status" value="1"/>
</dbReference>
<gene>
    <name evidence="4" type="ORF">PISL3812_00078</name>
</gene>
<dbReference type="EMBL" id="CVMT01000001">
    <property type="protein sequence ID" value="CRG82733.1"/>
    <property type="molecule type" value="Genomic_DNA"/>
</dbReference>
<dbReference type="InterPro" id="IPR013087">
    <property type="entry name" value="Znf_C2H2_type"/>
</dbReference>
<accession>A0A0U1LI88</accession>
<sequence>MNAGPSSNTFNDTPTPHWEDACEGDMQAICLDPLVTLMESESHGCLSLGDAFDQLPGFDPTESGIPREIKQPQFDFALNSFPLEVDGDQWVDAEWSNFTSMLSHSHDDSLQTTSLSYPSSGVDDISPYLELSPVAYPTISATNEAASRTGSYQGSTHTTKLSRDNIKMLRDWKAMHGENSKPSGKEMERLQHMTKLSAAQINKWFGHSKRRSIGIGALRQGTVSNPLQDQENSVSGNIPERPPTPAVKSIFAPNSSVDKMCPMERWKNSPPEHEAALVSDIAKALSHSDLPYHRGDSQTSTRSPSRGDSVSTQSSFNGVFPEPSISSVDSDFPGSTAWSDHSGQSAQSGTSSTGYRRRSRKRRTNYSSRAVNIFRADIPKTFQCTFCTDTFKTKYDWSRHEKSLHLALESWTCSPFGSITYNEDGSSPKCAYCNESSPTAEHLQTHRYMACEDRPVSERTYYRKDHLRQHLKLVHGCKFVPSMEKWKRTPEYVRSRCGFCDEIMTTLKARIDHLAGHFRAGASMSDWSGGWGFDPQISHLIENSIPPYLIHHERNTVVPFSGSKTLLDHAQTKEGKLELYSHQMTYPAAGDISLRQCFEMEICSYVNAMLAEEGRIPTDFEIQCHGRRIVFGENDPWDITMADNAVWLKEFRERYGYDNNDEMSSLVQST</sequence>
<feature type="compositionally biased region" description="Low complexity" evidence="2">
    <location>
        <begin position="342"/>
        <end position="354"/>
    </location>
</feature>
<keyword evidence="1" id="KW-0479">Metal-binding</keyword>
<feature type="compositionally biased region" description="Polar residues" evidence="2">
    <location>
        <begin position="221"/>
        <end position="236"/>
    </location>
</feature>
<name>A0A0U1LI88_TALIS</name>